<dbReference type="RefSeq" id="WP_115307111.1">
    <property type="nucleotide sequence ID" value="NZ_CP068108.1"/>
</dbReference>
<evidence type="ECO:0000256" key="5">
    <source>
        <dbReference type="SAM" id="SignalP"/>
    </source>
</evidence>
<dbReference type="Pfam" id="PF07676">
    <property type="entry name" value="PD40"/>
    <property type="match status" value="3"/>
</dbReference>
<keyword evidence="5" id="KW-0732">Signal</keyword>
<evidence type="ECO:0000313" key="8">
    <source>
        <dbReference type="Proteomes" id="UP000596202"/>
    </source>
</evidence>
<dbReference type="Proteomes" id="UP000596202">
    <property type="component" value="Chromosome"/>
</dbReference>
<dbReference type="InterPro" id="IPR036737">
    <property type="entry name" value="OmpA-like_sf"/>
</dbReference>
<dbReference type="InterPro" id="IPR006665">
    <property type="entry name" value="OmpA-like"/>
</dbReference>
<dbReference type="Pfam" id="PF13620">
    <property type="entry name" value="CarboxypepD_reg"/>
    <property type="match status" value="1"/>
</dbReference>
<dbReference type="PROSITE" id="PS51123">
    <property type="entry name" value="OMPA_2"/>
    <property type="match status" value="1"/>
</dbReference>
<dbReference type="SUPFAM" id="SSF49478">
    <property type="entry name" value="Cna protein B-type domain"/>
    <property type="match status" value="1"/>
</dbReference>
<keyword evidence="2 4" id="KW-0472">Membrane</keyword>
<dbReference type="Pfam" id="PF00691">
    <property type="entry name" value="OmpA"/>
    <property type="match status" value="1"/>
</dbReference>
<feature type="chain" id="PRO_5040408554" evidence="5">
    <location>
        <begin position="24"/>
        <end position="650"/>
    </location>
</feature>
<evidence type="ECO:0000313" key="7">
    <source>
        <dbReference type="EMBL" id="QQT98794.1"/>
    </source>
</evidence>
<dbReference type="PANTHER" id="PTHR30329:SF21">
    <property type="entry name" value="LIPOPROTEIN YIAD-RELATED"/>
    <property type="match status" value="1"/>
</dbReference>
<organism evidence="7 8">
    <name type="scientific">Myroides odoratus</name>
    <name type="common">Flavobacterium odoratum</name>
    <dbReference type="NCBI Taxonomy" id="256"/>
    <lineage>
        <taxon>Bacteria</taxon>
        <taxon>Pseudomonadati</taxon>
        <taxon>Bacteroidota</taxon>
        <taxon>Flavobacteriia</taxon>
        <taxon>Flavobacteriales</taxon>
        <taxon>Flavobacteriaceae</taxon>
        <taxon>Myroides</taxon>
    </lineage>
</organism>
<dbReference type="InterPro" id="IPR006664">
    <property type="entry name" value="OMP_bac"/>
</dbReference>
<dbReference type="GeneID" id="93528239"/>
<proteinExistence type="predicted"/>
<evidence type="ECO:0000259" key="6">
    <source>
        <dbReference type="PROSITE" id="PS51123"/>
    </source>
</evidence>
<name>A0A9Q6ZCK9_MYROD</name>
<feature type="signal peptide" evidence="5">
    <location>
        <begin position="1"/>
        <end position="23"/>
    </location>
</feature>
<dbReference type="InterPro" id="IPR050330">
    <property type="entry name" value="Bact_OuterMem_StrucFunc"/>
</dbReference>
<dbReference type="EMBL" id="CP068108">
    <property type="protein sequence ID" value="QQT98794.1"/>
    <property type="molecule type" value="Genomic_DNA"/>
</dbReference>
<evidence type="ECO:0000256" key="2">
    <source>
        <dbReference type="ARBA" id="ARBA00023136"/>
    </source>
</evidence>
<protein>
    <submittedName>
        <fullName evidence="7">OmpA family protein</fullName>
    </submittedName>
</protein>
<dbReference type="AlphaFoldDB" id="A0A9Q6ZCK9"/>
<dbReference type="PANTHER" id="PTHR30329">
    <property type="entry name" value="STATOR ELEMENT OF FLAGELLAR MOTOR COMPLEX"/>
    <property type="match status" value="1"/>
</dbReference>
<dbReference type="SUPFAM" id="SSF82171">
    <property type="entry name" value="DPP6 N-terminal domain-like"/>
    <property type="match status" value="1"/>
</dbReference>
<evidence type="ECO:0000256" key="3">
    <source>
        <dbReference type="ARBA" id="ARBA00023237"/>
    </source>
</evidence>
<dbReference type="InterPro" id="IPR011659">
    <property type="entry name" value="WD40"/>
</dbReference>
<dbReference type="CDD" id="cd07185">
    <property type="entry name" value="OmpA_C-like"/>
    <property type="match status" value="1"/>
</dbReference>
<reference evidence="7 8" key="1">
    <citation type="submission" date="2021-01" db="EMBL/GenBank/DDBJ databases">
        <title>FDA dAtabase for Regulatory Grade micrObial Sequences (FDA-ARGOS): Supporting development and validation of Infectious Disease Dx tests.</title>
        <authorList>
            <person name="Sproer C."/>
            <person name="Gronow S."/>
            <person name="Severitt S."/>
            <person name="Schroder I."/>
            <person name="Tallon L."/>
            <person name="Sadzewicz L."/>
            <person name="Zhao X."/>
            <person name="Boylan J."/>
            <person name="Ott S."/>
            <person name="Bowen H."/>
            <person name="Vavikolanu K."/>
            <person name="Mehta A."/>
            <person name="Aluvathingal J."/>
            <person name="Nadendla S."/>
            <person name="Lowell S."/>
            <person name="Myers T."/>
            <person name="Yan Y."/>
            <person name="Sichtig H."/>
        </authorList>
    </citation>
    <scope>NUCLEOTIDE SEQUENCE [LARGE SCALE GENOMIC DNA]</scope>
    <source>
        <strain evidence="7 8">FDAARGOS_1131</strain>
    </source>
</reference>
<evidence type="ECO:0000256" key="1">
    <source>
        <dbReference type="ARBA" id="ARBA00004442"/>
    </source>
</evidence>
<gene>
    <name evidence="7" type="ORF">I6I88_11265</name>
</gene>
<dbReference type="Gene3D" id="3.30.1330.60">
    <property type="entry name" value="OmpA-like domain"/>
    <property type="match status" value="1"/>
</dbReference>
<keyword evidence="3" id="KW-0998">Cell outer membrane</keyword>
<dbReference type="SUPFAM" id="SSF103088">
    <property type="entry name" value="OmpA-like"/>
    <property type="match status" value="1"/>
</dbReference>
<dbReference type="InterPro" id="IPR011990">
    <property type="entry name" value="TPR-like_helical_dom_sf"/>
</dbReference>
<feature type="domain" description="OmpA-like" evidence="6">
    <location>
        <begin position="529"/>
        <end position="650"/>
    </location>
</feature>
<dbReference type="SUPFAM" id="SSF48452">
    <property type="entry name" value="TPR-like"/>
    <property type="match status" value="1"/>
</dbReference>
<comment type="subcellular location">
    <subcellularLocation>
        <location evidence="1">Cell outer membrane</location>
    </subcellularLocation>
</comment>
<dbReference type="Gene3D" id="1.25.40.10">
    <property type="entry name" value="Tetratricopeptide repeat domain"/>
    <property type="match status" value="1"/>
</dbReference>
<evidence type="ECO:0000256" key="4">
    <source>
        <dbReference type="PROSITE-ProRule" id="PRU00473"/>
    </source>
</evidence>
<dbReference type="GO" id="GO:0009279">
    <property type="term" value="C:cell outer membrane"/>
    <property type="evidence" value="ECO:0007669"/>
    <property type="project" value="UniProtKB-SubCell"/>
</dbReference>
<sequence>MVRKYIVNGILLCLLFSSISSLGQNRKERKADRNFDTYAYIDAIKVYETMVEKGEANASVLSKLGDSYYFNGKFAEAFKWYDELFQGSYTDKDVSALDKEYYYRYGQTLKAMNYTEQADKVLQEFAKLQSSDSRAQLFISHEELVDQTLPASRFTLVNLSTNSEHSDYGATLLDNRLIFTSSRESAAMKNKVHSWTNQHYTKLYSTTIGEDGSFSDPVLFAKEIASKELNMGTAIFTKDGNTMYFTSNNGSVRGGKRAQYNEEESSLLKIYKSRKQSDGSWGSVEELPFNVADYNTAHPALTPDEKWMYFVSDRQGSLGQSDLFRVSIYETGRFGPIEHLGHEVNTAGRETFPFISSDYMLYFSSDGHPGFGGLDLYKSKINPDGKMGVPVNLGPDINSSFDDFSLYIDAASKKGFVTSNKAGGHGADDVYLFVEKPCYQIMDGVVSDLESHGGIQGVEITVYDKQNKVVEKVYTDEQGYYSAEKLFCGQQYRVQVNKEGYFSKEFEIDTNRDAQQRVNIQIELIEKGDDLFKKLKLSPIHFDFDSAAIRPDAQIELQKVVDVMLEHPKLEIDVRSHTDSRGNDAYNMTLSERRAQATIQWMISQGVAAKRLTGKGYGESQLVNTCSNGVACTDEQHQENRRSEFIIVNL</sequence>
<dbReference type="OrthoDB" id="9809364at2"/>
<accession>A0A9Q6ZCK9</accession>
<dbReference type="Gene3D" id="2.60.40.1120">
    <property type="entry name" value="Carboxypeptidase-like, regulatory domain"/>
    <property type="match status" value="1"/>
</dbReference>
<dbReference type="PRINTS" id="PR01021">
    <property type="entry name" value="OMPADOMAIN"/>
</dbReference>